<dbReference type="Proteomes" id="UP000239156">
    <property type="component" value="Unassembled WGS sequence"/>
</dbReference>
<dbReference type="VEuPathDB" id="FungiDB:PSTT_00256"/>
<name>A0A2S4W8D7_9BASI</name>
<evidence type="ECO:0000313" key="1">
    <source>
        <dbReference type="EMBL" id="POW18020.1"/>
    </source>
</evidence>
<dbReference type="EMBL" id="PKSL01000001">
    <property type="protein sequence ID" value="POW18020.1"/>
    <property type="molecule type" value="Genomic_DNA"/>
</dbReference>
<reference evidence="1" key="1">
    <citation type="submission" date="2017-12" db="EMBL/GenBank/DDBJ databases">
        <title>Gene loss provides genomic basis for host adaptation in cereal stripe rust fungi.</title>
        <authorList>
            <person name="Xia C."/>
        </authorList>
    </citation>
    <scope>NUCLEOTIDE SEQUENCE [LARGE SCALE GENOMIC DNA]</scope>
    <source>
        <strain evidence="1">93-210</strain>
    </source>
</reference>
<sequence length="116" mass="12963">MEGRWGNLLPLIDLGECGDAVKAQLVLNVFHEKLTKHETIMLGWSANAKAMWLELYGKILPSHKWFNLITTLFSRANNTIFPGARVVKPNEDIAAAKEGDQVEASELLALMGMHYI</sequence>
<dbReference type="AlphaFoldDB" id="A0A2S4W8D7"/>
<gene>
    <name evidence="1" type="ORF">PSTT_00256</name>
</gene>
<keyword evidence="2" id="KW-1185">Reference proteome</keyword>
<accession>A0A2S4W8D7</accession>
<comment type="caution">
    <text evidence="1">The sequence shown here is derived from an EMBL/GenBank/DDBJ whole genome shotgun (WGS) entry which is preliminary data.</text>
</comment>
<organism evidence="1 2">
    <name type="scientific">Puccinia striiformis</name>
    <dbReference type="NCBI Taxonomy" id="27350"/>
    <lineage>
        <taxon>Eukaryota</taxon>
        <taxon>Fungi</taxon>
        <taxon>Dikarya</taxon>
        <taxon>Basidiomycota</taxon>
        <taxon>Pucciniomycotina</taxon>
        <taxon>Pucciniomycetes</taxon>
        <taxon>Pucciniales</taxon>
        <taxon>Pucciniaceae</taxon>
        <taxon>Puccinia</taxon>
    </lineage>
</organism>
<evidence type="ECO:0000313" key="2">
    <source>
        <dbReference type="Proteomes" id="UP000239156"/>
    </source>
</evidence>
<dbReference type="VEuPathDB" id="FungiDB:PSHT_05814"/>
<proteinExistence type="predicted"/>
<protein>
    <submittedName>
        <fullName evidence="1">Uncharacterized protein</fullName>
    </submittedName>
</protein>